<feature type="transmembrane region" description="Helical" evidence="1">
    <location>
        <begin position="32"/>
        <end position="52"/>
    </location>
</feature>
<dbReference type="RefSeq" id="WP_099508524.1">
    <property type="nucleotide sequence ID" value="NZ_CP016616.1"/>
</dbReference>
<dbReference type="InterPro" id="IPR034122">
    <property type="entry name" value="Retropepsin-like_bacterial"/>
</dbReference>
<name>A0A1B2EC40_9HYPH</name>
<dbReference type="Gene3D" id="2.40.70.10">
    <property type="entry name" value="Acid Proteases"/>
    <property type="match status" value="1"/>
</dbReference>
<keyword evidence="1" id="KW-0812">Transmembrane</keyword>
<dbReference type="NCBIfam" id="TIGR02281">
    <property type="entry name" value="clan_AA_DTGA"/>
    <property type="match status" value="1"/>
</dbReference>
<dbReference type="EMBL" id="CP016616">
    <property type="protein sequence ID" value="ANY77540.1"/>
    <property type="molecule type" value="Genomic_DNA"/>
</dbReference>
<sequence>MPGIRGAGFLLLIASLVMGLFADDPIGDFSALEASGLLALGGLALLMAASIVEGFVRHWTYGVQAIAVSGGVLVALIVTYASRDELQTVLDRAIGDIAVGRTILTPEGETVAARRTDGSFMVRGEVNGHETRFIFDTGASTVVLRAENAAALGFTPDSLDYSIPVSTANGAAMAAPVVIDRLTIGAITERNVRALIARSGVLHANLLGMSFLERLGSYEVRGNRLILRGRESDG</sequence>
<accession>A0A1B2EC40</accession>
<dbReference type="OrthoDB" id="7595324at2"/>
<dbReference type="SUPFAM" id="SSF50630">
    <property type="entry name" value="Acid proteases"/>
    <property type="match status" value="1"/>
</dbReference>
<organism evidence="2">
    <name type="scientific">Microvirga ossetica</name>
    <dbReference type="NCBI Taxonomy" id="1882682"/>
    <lineage>
        <taxon>Bacteria</taxon>
        <taxon>Pseudomonadati</taxon>
        <taxon>Pseudomonadota</taxon>
        <taxon>Alphaproteobacteria</taxon>
        <taxon>Hyphomicrobiales</taxon>
        <taxon>Methylobacteriaceae</taxon>
        <taxon>Microvirga</taxon>
    </lineage>
</organism>
<dbReference type="InterPro" id="IPR021109">
    <property type="entry name" value="Peptidase_aspartic_dom_sf"/>
</dbReference>
<dbReference type="InterPro" id="IPR011969">
    <property type="entry name" value="Clan_AA_Asp_peptidase_C"/>
</dbReference>
<evidence type="ECO:0000256" key="1">
    <source>
        <dbReference type="SAM" id="Phobius"/>
    </source>
</evidence>
<keyword evidence="1" id="KW-1133">Transmembrane helix</keyword>
<protein>
    <submittedName>
        <fullName evidence="2">Uncharacterized protein</fullName>
    </submittedName>
</protein>
<keyword evidence="1" id="KW-0472">Membrane</keyword>
<dbReference type="Pfam" id="PF13650">
    <property type="entry name" value="Asp_protease_2"/>
    <property type="match status" value="1"/>
</dbReference>
<dbReference type="KEGG" id="moc:BB934_04280"/>
<proteinExistence type="predicted"/>
<feature type="transmembrane region" description="Helical" evidence="1">
    <location>
        <begin position="59"/>
        <end position="81"/>
    </location>
</feature>
<gene>
    <name evidence="2" type="ORF">BB934_04280</name>
</gene>
<evidence type="ECO:0000313" key="2">
    <source>
        <dbReference type="EMBL" id="ANY77540.1"/>
    </source>
</evidence>
<reference evidence="2" key="1">
    <citation type="submission" date="2016-07" db="EMBL/GenBank/DDBJ databases">
        <title>Microvirga ossetica sp. nov. a new species of rhizobia isolated from root nodules of the legume species Vicia alpestris Steven originated from North Ossetia region in the Caucasus.</title>
        <authorList>
            <person name="Safronova V.I."/>
            <person name="Kuznetsova I.G."/>
            <person name="Sazanova A.L."/>
            <person name="Belimov A."/>
            <person name="Andronov E."/>
            <person name="Osledkin Y.S."/>
            <person name="Onishchuk O.P."/>
            <person name="Kurchak O.N."/>
            <person name="Shaposhnikov A.I."/>
            <person name="Willems A."/>
            <person name="Tikhonovich I.A."/>
        </authorList>
    </citation>
    <scope>NUCLEOTIDE SEQUENCE [LARGE SCALE GENOMIC DNA]</scope>
    <source>
        <strain evidence="2">V5/3M</strain>
    </source>
</reference>
<dbReference type="AlphaFoldDB" id="A0A1B2EC40"/>
<dbReference type="CDD" id="cd05483">
    <property type="entry name" value="retropepsin_like_bacteria"/>
    <property type="match status" value="1"/>
</dbReference>